<evidence type="ECO:0000259" key="5">
    <source>
        <dbReference type="PROSITE" id="PS50893"/>
    </source>
</evidence>
<keyword evidence="4 6" id="KW-0067">ATP-binding</keyword>
<dbReference type="Pfam" id="PF00005">
    <property type="entry name" value="ABC_tran"/>
    <property type="match status" value="1"/>
</dbReference>
<comment type="similarity">
    <text evidence="1">Belongs to the ABC transporter superfamily.</text>
</comment>
<dbReference type="PANTHER" id="PTHR42711">
    <property type="entry name" value="ABC TRANSPORTER ATP-BINDING PROTEIN"/>
    <property type="match status" value="1"/>
</dbReference>
<feature type="domain" description="ABC transporter" evidence="5">
    <location>
        <begin position="7"/>
        <end position="235"/>
    </location>
</feature>
<name>A0A938XUA4_9FIRM</name>
<dbReference type="InterPro" id="IPR003439">
    <property type="entry name" value="ABC_transporter-like_ATP-bd"/>
</dbReference>
<dbReference type="EMBL" id="JAFBDQ010000015">
    <property type="protein sequence ID" value="MBM7557673.1"/>
    <property type="molecule type" value="Genomic_DNA"/>
</dbReference>
<protein>
    <submittedName>
        <fullName evidence="6">Tungstate transport system ATP-binding protein</fullName>
    </submittedName>
</protein>
<sequence>MEKQIILTVQNIVKYYDNQKVLNAIDLEVRAGTVLALMGPNGSGKTTLIKILSSLEEADKGEVYYQGELINKENSLNFRRQIGFIWQKTLLYNASVYNNVALGLQFRNYSEDKIKDKVDSTLDRLGIVDLKERNAKSLSGGQQQKVSIARTLVTDPQIIFIDEPNTSLDLESIELVEKIIKEESQAGVPIVLITHNFYQAKNLGDEIIFMKEGEKVTHETPAEFFEQREELLRYV</sequence>
<keyword evidence="7" id="KW-1185">Reference proteome</keyword>
<proteinExistence type="inferred from homology"/>
<dbReference type="PROSITE" id="PS50893">
    <property type="entry name" value="ABC_TRANSPORTER_2"/>
    <property type="match status" value="1"/>
</dbReference>
<dbReference type="SMART" id="SM00382">
    <property type="entry name" value="AAA"/>
    <property type="match status" value="1"/>
</dbReference>
<gene>
    <name evidence="6" type="ORF">JOC47_002539</name>
</gene>
<dbReference type="InterPro" id="IPR027417">
    <property type="entry name" value="P-loop_NTPase"/>
</dbReference>
<dbReference type="Proteomes" id="UP000774000">
    <property type="component" value="Unassembled WGS sequence"/>
</dbReference>
<dbReference type="RefSeq" id="WP_204702420.1">
    <property type="nucleotide sequence ID" value="NZ_JAFBDQ010000015.1"/>
</dbReference>
<dbReference type="SUPFAM" id="SSF52540">
    <property type="entry name" value="P-loop containing nucleoside triphosphate hydrolases"/>
    <property type="match status" value="1"/>
</dbReference>
<evidence type="ECO:0000256" key="4">
    <source>
        <dbReference type="ARBA" id="ARBA00022840"/>
    </source>
</evidence>
<dbReference type="InterPro" id="IPR003593">
    <property type="entry name" value="AAA+_ATPase"/>
</dbReference>
<reference evidence="6" key="1">
    <citation type="submission" date="2021-01" db="EMBL/GenBank/DDBJ databases">
        <title>Genomic Encyclopedia of Type Strains, Phase IV (KMG-IV): sequencing the most valuable type-strain genomes for metagenomic binning, comparative biology and taxonomic classification.</title>
        <authorList>
            <person name="Goeker M."/>
        </authorList>
    </citation>
    <scope>NUCLEOTIDE SEQUENCE</scope>
    <source>
        <strain evidence="6">DSM 23230</strain>
    </source>
</reference>
<dbReference type="GO" id="GO:0005524">
    <property type="term" value="F:ATP binding"/>
    <property type="evidence" value="ECO:0007669"/>
    <property type="project" value="UniProtKB-KW"/>
</dbReference>
<dbReference type="PANTHER" id="PTHR42711:SF5">
    <property type="entry name" value="ABC TRANSPORTER ATP-BINDING PROTEIN NATA"/>
    <property type="match status" value="1"/>
</dbReference>
<evidence type="ECO:0000256" key="1">
    <source>
        <dbReference type="ARBA" id="ARBA00005417"/>
    </source>
</evidence>
<evidence type="ECO:0000313" key="6">
    <source>
        <dbReference type="EMBL" id="MBM7557673.1"/>
    </source>
</evidence>
<evidence type="ECO:0000256" key="2">
    <source>
        <dbReference type="ARBA" id="ARBA00022448"/>
    </source>
</evidence>
<dbReference type="AlphaFoldDB" id="A0A938XUA4"/>
<dbReference type="InterPro" id="IPR017871">
    <property type="entry name" value="ABC_transporter-like_CS"/>
</dbReference>
<comment type="caution">
    <text evidence="6">The sequence shown here is derived from an EMBL/GenBank/DDBJ whole genome shotgun (WGS) entry which is preliminary data.</text>
</comment>
<dbReference type="InterPro" id="IPR050763">
    <property type="entry name" value="ABC_transporter_ATP-binding"/>
</dbReference>
<organism evidence="6 7">
    <name type="scientific">Halanaerobacter jeridensis</name>
    <dbReference type="NCBI Taxonomy" id="706427"/>
    <lineage>
        <taxon>Bacteria</taxon>
        <taxon>Bacillati</taxon>
        <taxon>Bacillota</taxon>
        <taxon>Clostridia</taxon>
        <taxon>Halanaerobiales</taxon>
        <taxon>Halobacteroidaceae</taxon>
        <taxon>Halanaerobacter</taxon>
    </lineage>
</organism>
<accession>A0A938XUA4</accession>
<dbReference type="Gene3D" id="3.40.50.300">
    <property type="entry name" value="P-loop containing nucleotide triphosphate hydrolases"/>
    <property type="match status" value="1"/>
</dbReference>
<keyword evidence="2" id="KW-0813">Transport</keyword>
<evidence type="ECO:0000256" key="3">
    <source>
        <dbReference type="ARBA" id="ARBA00022741"/>
    </source>
</evidence>
<evidence type="ECO:0000313" key="7">
    <source>
        <dbReference type="Proteomes" id="UP000774000"/>
    </source>
</evidence>
<dbReference type="GO" id="GO:0016887">
    <property type="term" value="F:ATP hydrolysis activity"/>
    <property type="evidence" value="ECO:0007669"/>
    <property type="project" value="InterPro"/>
</dbReference>
<keyword evidence="3" id="KW-0547">Nucleotide-binding</keyword>
<dbReference type="PROSITE" id="PS00211">
    <property type="entry name" value="ABC_TRANSPORTER_1"/>
    <property type="match status" value="1"/>
</dbReference>